<protein>
    <submittedName>
        <fullName evidence="1">Uncharacterized protein</fullName>
    </submittedName>
</protein>
<accession>A0A061EFC7</accession>
<proteinExistence type="predicted"/>
<sequence length="184" mass="20711">MINTLSEETKDWLSILQGEFGELKAQVNLLIITIVECRHRAALNAICTTNVEAPRAQILIEVVKEESACMGYIRFFSVLQVQLEKMKKEPQQGFMYVDVLVNEKKTKAMLNIKASDTFITSREVEKYGLKVEKDFEQRKTVNSPASAIVGNSKDVKVKIGSWKGKVKMALATIDDLILSWASIL</sequence>
<dbReference type="HOGENOM" id="CLU_1268862_0_0_1"/>
<dbReference type="Gramene" id="EOY00994">
    <property type="protein sequence ID" value="EOY00994"/>
    <property type="gene ID" value="TCM_010894"/>
</dbReference>
<dbReference type="Gene3D" id="2.40.70.10">
    <property type="entry name" value="Acid Proteases"/>
    <property type="match status" value="1"/>
</dbReference>
<name>A0A061EFC7_THECC</name>
<reference evidence="1 2" key="1">
    <citation type="journal article" date="2013" name="Genome Biol.">
        <title>The genome sequence of the most widely cultivated cacao type and its use to identify candidate genes regulating pod color.</title>
        <authorList>
            <person name="Motamayor J.C."/>
            <person name="Mockaitis K."/>
            <person name="Schmutz J."/>
            <person name="Haiminen N."/>
            <person name="Iii D.L."/>
            <person name="Cornejo O."/>
            <person name="Findley S.D."/>
            <person name="Zheng P."/>
            <person name="Utro F."/>
            <person name="Royaert S."/>
            <person name="Saski C."/>
            <person name="Jenkins J."/>
            <person name="Podicheti R."/>
            <person name="Zhao M."/>
            <person name="Scheffler B.E."/>
            <person name="Stack J.C."/>
            <person name="Feltus F.A."/>
            <person name="Mustiga G.M."/>
            <person name="Amores F."/>
            <person name="Phillips W."/>
            <person name="Marelli J.P."/>
            <person name="May G.D."/>
            <person name="Shapiro H."/>
            <person name="Ma J."/>
            <person name="Bustamante C.D."/>
            <person name="Schnell R.J."/>
            <person name="Main D."/>
            <person name="Gilbert D."/>
            <person name="Parida L."/>
            <person name="Kuhn D.N."/>
        </authorList>
    </citation>
    <scope>NUCLEOTIDE SEQUENCE [LARGE SCALE GENOMIC DNA]</scope>
    <source>
        <strain evidence="2">cv. Matina 1-6</strain>
    </source>
</reference>
<dbReference type="InParanoid" id="A0A061EFC7"/>
<evidence type="ECO:0000313" key="2">
    <source>
        <dbReference type="Proteomes" id="UP000026915"/>
    </source>
</evidence>
<evidence type="ECO:0000313" key="1">
    <source>
        <dbReference type="EMBL" id="EOY00994.1"/>
    </source>
</evidence>
<dbReference type="EMBL" id="CM001880">
    <property type="protein sequence ID" value="EOY00994.1"/>
    <property type="molecule type" value="Genomic_DNA"/>
</dbReference>
<dbReference type="InterPro" id="IPR021109">
    <property type="entry name" value="Peptidase_aspartic_dom_sf"/>
</dbReference>
<gene>
    <name evidence="1" type="ORF">TCM_010894</name>
</gene>
<dbReference type="Proteomes" id="UP000026915">
    <property type="component" value="Chromosome 2"/>
</dbReference>
<organism evidence="1 2">
    <name type="scientific">Theobroma cacao</name>
    <name type="common">Cacao</name>
    <name type="synonym">Cocoa</name>
    <dbReference type="NCBI Taxonomy" id="3641"/>
    <lineage>
        <taxon>Eukaryota</taxon>
        <taxon>Viridiplantae</taxon>
        <taxon>Streptophyta</taxon>
        <taxon>Embryophyta</taxon>
        <taxon>Tracheophyta</taxon>
        <taxon>Spermatophyta</taxon>
        <taxon>Magnoliopsida</taxon>
        <taxon>eudicotyledons</taxon>
        <taxon>Gunneridae</taxon>
        <taxon>Pentapetalae</taxon>
        <taxon>rosids</taxon>
        <taxon>malvids</taxon>
        <taxon>Malvales</taxon>
        <taxon>Malvaceae</taxon>
        <taxon>Byttnerioideae</taxon>
        <taxon>Theobroma</taxon>
    </lineage>
</organism>
<dbReference type="AlphaFoldDB" id="A0A061EFC7"/>
<keyword evidence="2" id="KW-1185">Reference proteome</keyword>